<proteinExistence type="predicted"/>
<reference evidence="1" key="1">
    <citation type="submission" date="2014-09" db="EMBL/GenBank/DDBJ databases">
        <authorList>
            <person name="Magalhaes I.L.F."/>
            <person name="Oliveira U."/>
            <person name="Santos F.R."/>
            <person name="Vidigal T.H.D.A."/>
            <person name="Brescovit A.D."/>
            <person name="Santos A.J."/>
        </authorList>
    </citation>
    <scope>NUCLEOTIDE SEQUENCE</scope>
    <source>
        <tissue evidence="1">Shoot tissue taken approximately 20 cm above the soil surface</tissue>
    </source>
</reference>
<organism evidence="1">
    <name type="scientific">Arundo donax</name>
    <name type="common">Giant reed</name>
    <name type="synonym">Donax arundinaceus</name>
    <dbReference type="NCBI Taxonomy" id="35708"/>
    <lineage>
        <taxon>Eukaryota</taxon>
        <taxon>Viridiplantae</taxon>
        <taxon>Streptophyta</taxon>
        <taxon>Embryophyta</taxon>
        <taxon>Tracheophyta</taxon>
        <taxon>Spermatophyta</taxon>
        <taxon>Magnoliopsida</taxon>
        <taxon>Liliopsida</taxon>
        <taxon>Poales</taxon>
        <taxon>Poaceae</taxon>
        <taxon>PACMAD clade</taxon>
        <taxon>Arundinoideae</taxon>
        <taxon>Arundineae</taxon>
        <taxon>Arundo</taxon>
    </lineage>
</organism>
<dbReference type="AlphaFoldDB" id="A0A0A9HPR2"/>
<evidence type="ECO:0000313" key="1">
    <source>
        <dbReference type="EMBL" id="JAE36886.1"/>
    </source>
</evidence>
<accession>A0A0A9HPR2</accession>
<reference evidence="1" key="2">
    <citation type="journal article" date="2015" name="Data Brief">
        <title>Shoot transcriptome of the giant reed, Arundo donax.</title>
        <authorList>
            <person name="Barrero R.A."/>
            <person name="Guerrero F.D."/>
            <person name="Moolhuijzen P."/>
            <person name="Goolsby J.A."/>
            <person name="Tidwell J."/>
            <person name="Bellgard S.E."/>
            <person name="Bellgard M.I."/>
        </authorList>
    </citation>
    <scope>NUCLEOTIDE SEQUENCE</scope>
    <source>
        <tissue evidence="1">Shoot tissue taken approximately 20 cm above the soil surface</tissue>
    </source>
</reference>
<name>A0A0A9HPR2_ARUDO</name>
<protein>
    <submittedName>
        <fullName evidence="1">Uncharacterized protein</fullName>
    </submittedName>
</protein>
<dbReference type="EMBL" id="GBRH01161010">
    <property type="protein sequence ID" value="JAE36886.1"/>
    <property type="molecule type" value="Transcribed_RNA"/>
</dbReference>
<sequence length="27" mass="3366">MQIRMQVQVLYPTDRETRHCKTLKLYN</sequence>